<dbReference type="Pfam" id="PF13649">
    <property type="entry name" value="Methyltransf_25"/>
    <property type="match status" value="1"/>
</dbReference>
<dbReference type="GO" id="GO:0022857">
    <property type="term" value="F:transmembrane transporter activity"/>
    <property type="evidence" value="ECO:0007669"/>
    <property type="project" value="InterPro"/>
</dbReference>
<dbReference type="SUPFAM" id="SSF53335">
    <property type="entry name" value="S-adenosyl-L-methionine-dependent methyltransferases"/>
    <property type="match status" value="1"/>
</dbReference>
<comment type="caution">
    <text evidence="9">The sequence shown here is derived from an EMBL/GenBank/DDBJ whole genome shotgun (WGS) entry which is preliminary data.</text>
</comment>
<keyword evidence="10" id="KW-1185">Reference proteome</keyword>
<feature type="transmembrane region" description="Helical" evidence="7">
    <location>
        <begin position="47"/>
        <end position="65"/>
    </location>
</feature>
<sequence length="953" mass="103549">MTSSSEQGSKRQATHVESGAIDGVYRADVDTSEVDEKKLLRKIDMRLIPWLSLLYLLSFLDRTSIGNAKLYSLEEDLGLSDKQYLIALTIFFISYAIFEVPSNVFLKRLRPSVWLSALMLFWGIMMASGQLEMNVFLRWNRLSKGWCTITEDSWACGGCSGCSRQAYSQVSTTTYPGSEFGIRAAVFFSAATVSGAFGGLLAAGISKMEGVGGKPGWVGAPTSTARTTVVAGAASFWIIQDFPDQAKFLSEQEREDRSGSGSGTELIAGAFVVRRLQSDDQFSAAGEKLRAKRLGTGRRGLECCVMREATGRCMRVHGDAGEPAERAGVWVGVRADGGGGVHGGPGGEWQPERGGELEYLPGTGPAVVWTWTRDRADVHCDWVGDVAGVCGAAAAGERTAGAREGGRGQGAGGQMEGIPWSAEWDAMSFTIFSNTTRRIRARKVEGPREAGEHDLWMGAYAPPRTGLRTPMPLSATGRRWPSAPRTDDEWVVRNGRRHLRCQVARSIRQERRERKHAGPSHCIPYPLDYGPETLSSHALGLLLSPAMRDEPRRCLDLGCGGGAALCRWPNCHFVGMDIVLLHRAQRHSTRVTWLKGDFLARLPFASASFDHVRVSAIDRAVPAYAWPGLLAEIARVLQPSGTLAMTADDIVFPILPRSATARSQQPSPARATLSDGEGSVRAIGRILRPRRLTGGSPDDRAALGLGVPSIGMSALSLRSDGPAASAVSLSGPLSPPLTPPRTELTVDDPIRPPLGHDYELLEDLFYAVYARREIPLDPTHALPALVLVPMPAPSSYITPEMSPKTGLGPTLAANHAALHLKYVLQGILAVREAMWEELVIRRNLSDAPDDRVRLERSLFEDSLASYAKAIQALVDVPAKLVDSVGWPRPVPREHTLGASPPRLYSPLTPAEQKWLSSESQKLRDEWATREAIHGLAGYSTYSRRTRTIIAIKA</sequence>
<evidence type="ECO:0000256" key="7">
    <source>
        <dbReference type="SAM" id="Phobius"/>
    </source>
</evidence>
<evidence type="ECO:0000259" key="8">
    <source>
        <dbReference type="Pfam" id="PF13649"/>
    </source>
</evidence>
<proteinExistence type="predicted"/>
<dbReference type="GO" id="GO:0016020">
    <property type="term" value="C:membrane"/>
    <property type="evidence" value="ECO:0007669"/>
    <property type="project" value="UniProtKB-SubCell"/>
</dbReference>
<protein>
    <submittedName>
        <fullName evidence="9">Transport protein</fullName>
    </submittedName>
</protein>
<dbReference type="Gene3D" id="1.20.1250.20">
    <property type="entry name" value="MFS general substrate transporter like domains"/>
    <property type="match status" value="1"/>
</dbReference>
<feature type="transmembrane region" description="Helical" evidence="7">
    <location>
        <begin position="113"/>
        <end position="131"/>
    </location>
</feature>
<evidence type="ECO:0000256" key="6">
    <source>
        <dbReference type="SAM" id="MobiDB-lite"/>
    </source>
</evidence>
<dbReference type="EMBL" id="SSOP01000088">
    <property type="protein sequence ID" value="KAB5591794.1"/>
    <property type="molecule type" value="Genomic_DNA"/>
</dbReference>
<reference evidence="9 10" key="1">
    <citation type="journal article" date="2019" name="Fungal Biol. Biotechnol.">
        <title>Draft genome sequence of fastidious pathogen Ceratobasidium theobromae, which causes vascular-streak dieback in Theobroma cacao.</title>
        <authorList>
            <person name="Ali S.S."/>
            <person name="Asman A."/>
            <person name="Shao J."/>
            <person name="Firmansyah A.P."/>
            <person name="Susilo A.W."/>
            <person name="Rosmana A."/>
            <person name="McMahon P."/>
            <person name="Junaid M."/>
            <person name="Guest D."/>
            <person name="Kheng T.Y."/>
            <person name="Meinhardt L.W."/>
            <person name="Bailey B.A."/>
        </authorList>
    </citation>
    <scope>NUCLEOTIDE SEQUENCE [LARGE SCALE GENOMIC DNA]</scope>
    <source>
        <strain evidence="9 10">CT2</strain>
    </source>
</reference>
<feature type="transmembrane region" description="Helical" evidence="7">
    <location>
        <begin position="85"/>
        <end position="106"/>
    </location>
</feature>
<feature type="domain" description="Methyltransferase" evidence="8">
    <location>
        <begin position="555"/>
        <end position="641"/>
    </location>
</feature>
<evidence type="ECO:0000256" key="4">
    <source>
        <dbReference type="ARBA" id="ARBA00022989"/>
    </source>
</evidence>
<evidence type="ECO:0000256" key="3">
    <source>
        <dbReference type="ARBA" id="ARBA00022692"/>
    </source>
</evidence>
<gene>
    <name evidence="9" type="ORF">CTheo_4740</name>
</gene>
<keyword evidence="2" id="KW-0813">Transport</keyword>
<dbReference type="PANTHER" id="PTHR43791">
    <property type="entry name" value="PERMEASE-RELATED"/>
    <property type="match status" value="1"/>
</dbReference>
<keyword evidence="3 7" id="KW-0812">Transmembrane</keyword>
<keyword evidence="4 7" id="KW-1133">Transmembrane helix</keyword>
<name>A0A5N5QJI4_9AGAM</name>
<evidence type="ECO:0000313" key="10">
    <source>
        <dbReference type="Proteomes" id="UP000383932"/>
    </source>
</evidence>
<dbReference type="InterPro" id="IPR036259">
    <property type="entry name" value="MFS_trans_sf"/>
</dbReference>
<evidence type="ECO:0000256" key="2">
    <source>
        <dbReference type="ARBA" id="ARBA00022448"/>
    </source>
</evidence>
<dbReference type="PANTHER" id="PTHR43791:SF19">
    <property type="entry name" value="TRANSPORTER, PUTATIVE (AFU_ORTHOLOGUE AFUA_1G01812)-RELATED"/>
    <property type="match status" value="1"/>
</dbReference>
<dbReference type="AlphaFoldDB" id="A0A5N5QJI4"/>
<dbReference type="Proteomes" id="UP000383932">
    <property type="component" value="Unassembled WGS sequence"/>
</dbReference>
<dbReference type="Pfam" id="PF07690">
    <property type="entry name" value="MFS_1"/>
    <property type="match status" value="1"/>
</dbReference>
<keyword evidence="5 7" id="KW-0472">Membrane</keyword>
<dbReference type="InterPro" id="IPR029063">
    <property type="entry name" value="SAM-dependent_MTases_sf"/>
</dbReference>
<organism evidence="9 10">
    <name type="scientific">Ceratobasidium theobromae</name>
    <dbReference type="NCBI Taxonomy" id="1582974"/>
    <lineage>
        <taxon>Eukaryota</taxon>
        <taxon>Fungi</taxon>
        <taxon>Dikarya</taxon>
        <taxon>Basidiomycota</taxon>
        <taxon>Agaricomycotina</taxon>
        <taxon>Agaricomycetes</taxon>
        <taxon>Cantharellales</taxon>
        <taxon>Ceratobasidiaceae</taxon>
        <taxon>Ceratobasidium</taxon>
    </lineage>
</organism>
<evidence type="ECO:0000256" key="5">
    <source>
        <dbReference type="ARBA" id="ARBA00023136"/>
    </source>
</evidence>
<accession>A0A5N5QJI4</accession>
<comment type="subcellular location">
    <subcellularLocation>
        <location evidence="1">Membrane</location>
        <topology evidence="1">Multi-pass membrane protein</topology>
    </subcellularLocation>
</comment>
<evidence type="ECO:0000256" key="1">
    <source>
        <dbReference type="ARBA" id="ARBA00004141"/>
    </source>
</evidence>
<feature type="region of interest" description="Disordered" evidence="6">
    <location>
        <begin position="725"/>
        <end position="750"/>
    </location>
</feature>
<dbReference type="InterPro" id="IPR011701">
    <property type="entry name" value="MFS"/>
</dbReference>
<dbReference type="SUPFAM" id="SSF103473">
    <property type="entry name" value="MFS general substrate transporter"/>
    <property type="match status" value="1"/>
</dbReference>
<dbReference type="Gene3D" id="3.40.50.150">
    <property type="entry name" value="Vaccinia Virus protein VP39"/>
    <property type="match status" value="1"/>
</dbReference>
<dbReference type="OrthoDB" id="2013972at2759"/>
<evidence type="ECO:0000313" key="9">
    <source>
        <dbReference type="EMBL" id="KAB5591794.1"/>
    </source>
</evidence>
<dbReference type="CDD" id="cd02440">
    <property type="entry name" value="AdoMet_MTases"/>
    <property type="match status" value="1"/>
</dbReference>
<dbReference type="InterPro" id="IPR041698">
    <property type="entry name" value="Methyltransf_25"/>
</dbReference>